<feature type="region of interest" description="Disordered" evidence="1">
    <location>
        <begin position="299"/>
        <end position="357"/>
    </location>
</feature>
<accession>I2G5Q0</accession>
<proteinExistence type="predicted"/>
<evidence type="ECO:0000313" key="3">
    <source>
        <dbReference type="Proteomes" id="UP000006174"/>
    </source>
</evidence>
<feature type="compositionally biased region" description="Pro residues" evidence="1">
    <location>
        <begin position="258"/>
        <end position="273"/>
    </location>
</feature>
<reference evidence="2 3" key="1">
    <citation type="journal article" date="2012" name="Plant Cell">
        <title>Genome comparison of barley and maize smut fungi reveals targeted loss of RNA silencing components and species-specific presence of transposable elements.</title>
        <authorList>
            <person name="Laurie J.D."/>
            <person name="Ali S."/>
            <person name="Linning R."/>
            <person name="Mannhaupt G."/>
            <person name="Wong P."/>
            <person name="Gueldener U."/>
            <person name="Muensterkoetter M."/>
            <person name="Moore R."/>
            <person name="Kahmann R."/>
            <person name="Bakkeren G."/>
            <person name="Schirawski J."/>
        </authorList>
    </citation>
    <scope>NUCLEOTIDE SEQUENCE [LARGE SCALE GENOMIC DNA]</scope>
    <source>
        <strain evidence="3">Uh4875-4</strain>
    </source>
</reference>
<organism evidence="2 3">
    <name type="scientific">Ustilago hordei</name>
    <name type="common">Barley covered smut fungus</name>
    <dbReference type="NCBI Taxonomy" id="120017"/>
    <lineage>
        <taxon>Eukaryota</taxon>
        <taxon>Fungi</taxon>
        <taxon>Dikarya</taxon>
        <taxon>Basidiomycota</taxon>
        <taxon>Ustilaginomycotina</taxon>
        <taxon>Ustilaginomycetes</taxon>
        <taxon>Ustilaginales</taxon>
        <taxon>Ustilaginaceae</taxon>
        <taxon>Ustilago</taxon>
    </lineage>
</organism>
<feature type="compositionally biased region" description="Polar residues" evidence="1">
    <location>
        <begin position="247"/>
        <end position="257"/>
    </location>
</feature>
<dbReference type="eggNOG" id="ENOG502RCEP">
    <property type="taxonomic scope" value="Eukaryota"/>
</dbReference>
<feature type="compositionally biased region" description="Basic and acidic residues" evidence="1">
    <location>
        <begin position="120"/>
        <end position="151"/>
    </location>
</feature>
<evidence type="ECO:0000313" key="2">
    <source>
        <dbReference type="EMBL" id="CCF54493.1"/>
    </source>
</evidence>
<feature type="region of interest" description="Disordered" evidence="1">
    <location>
        <begin position="380"/>
        <end position="410"/>
    </location>
</feature>
<feature type="region of interest" description="Disordered" evidence="1">
    <location>
        <begin position="107"/>
        <end position="151"/>
    </location>
</feature>
<sequence length="410" mass="44680">MRSSFLSNPKQLLTEVETVEVLLAPTPPSQPSFTSQPPPSHHRHNQQRRERDMTSSLHLSTSANFRGWDSLSSTTSPCSRSNSETSLASLLLLQQQIQQRNHIRQFAPPISDPHLPLDFSTKRMSRDRVRVREPSEQEKRAVEEKDGRRKEARVKAEALDEGFVQRYGAMRIKGQLFSNFNVKAAEEEGGEGGSRRGLRHMFSNPILGGEEGVVVNGGRLRERRAKPPIRIALSTSTSGGVKKKPSSRNFLSPTTIHSPPPCPPPATPLPDLPAPSKSASLASAHAVAKRGLVSKRSFIRSSSTPVSPLAPPSSQKHVQGHGLSQSRGQNPLSPQRARESVFDRQPNTPQSAAVVTPVKPSVAGPAEKFEILFAFLSSKSHSGNDRGDKGNGGSPVSAKTARGMKKGRQW</sequence>
<dbReference type="EMBL" id="CAGI01000192">
    <property type="protein sequence ID" value="CCF54493.1"/>
    <property type="molecule type" value="Genomic_DNA"/>
</dbReference>
<dbReference type="Proteomes" id="UP000006174">
    <property type="component" value="Unassembled WGS sequence"/>
</dbReference>
<dbReference type="OrthoDB" id="2556718at2759"/>
<keyword evidence="3" id="KW-1185">Reference proteome</keyword>
<comment type="caution">
    <text evidence="2">The sequence shown here is derived from an EMBL/GenBank/DDBJ whole genome shotgun (WGS) entry which is preliminary data.</text>
</comment>
<evidence type="ECO:0000256" key="1">
    <source>
        <dbReference type="SAM" id="MobiDB-lite"/>
    </source>
</evidence>
<protein>
    <submittedName>
        <fullName evidence="2">Uncharacterized protein</fullName>
    </submittedName>
</protein>
<dbReference type="HOGENOM" id="CLU_671207_0_0_1"/>
<feature type="region of interest" description="Disordered" evidence="1">
    <location>
        <begin position="22"/>
        <end position="56"/>
    </location>
</feature>
<dbReference type="AlphaFoldDB" id="I2G5Q0"/>
<feature type="compositionally biased region" description="Polar residues" evidence="1">
    <location>
        <begin position="299"/>
        <end position="333"/>
    </location>
</feature>
<name>I2G5Q0_USTHO</name>
<feature type="region of interest" description="Disordered" evidence="1">
    <location>
        <begin position="226"/>
        <end position="281"/>
    </location>
</feature>
<gene>
    <name evidence="2" type="ORF">UHOR_01932</name>
</gene>